<dbReference type="RefSeq" id="WP_188992214.1">
    <property type="nucleotide sequence ID" value="NZ_BMHP01000002.1"/>
</dbReference>
<comment type="caution">
    <text evidence="3">The sequence shown here is derived from an EMBL/GenBank/DDBJ whole genome shotgun (WGS) entry which is preliminary data.</text>
</comment>
<name>A0A916YY87_9BACL</name>
<keyword evidence="4" id="KW-1185">Reference proteome</keyword>
<gene>
    <name evidence="3" type="primary">gerPC</name>
    <name evidence="3" type="ORF">GCM10010911_24100</name>
</gene>
<evidence type="ECO:0000313" key="4">
    <source>
        <dbReference type="Proteomes" id="UP000612456"/>
    </source>
</evidence>
<feature type="region of interest" description="Disordered" evidence="2">
    <location>
        <begin position="103"/>
        <end position="151"/>
    </location>
</feature>
<evidence type="ECO:0000256" key="1">
    <source>
        <dbReference type="SAM" id="Coils"/>
    </source>
</evidence>
<dbReference type="Proteomes" id="UP000612456">
    <property type="component" value="Unassembled WGS sequence"/>
</dbReference>
<feature type="coiled-coil region" evidence="1">
    <location>
        <begin position="22"/>
        <end position="56"/>
    </location>
</feature>
<dbReference type="Pfam" id="PF10737">
    <property type="entry name" value="GerPC"/>
    <property type="match status" value="2"/>
</dbReference>
<evidence type="ECO:0000313" key="3">
    <source>
        <dbReference type="EMBL" id="GGD65475.1"/>
    </source>
</evidence>
<protein>
    <submittedName>
        <fullName evidence="3">Germination protein PC</fullName>
    </submittedName>
</protein>
<reference evidence="3" key="2">
    <citation type="submission" date="2020-09" db="EMBL/GenBank/DDBJ databases">
        <authorList>
            <person name="Sun Q."/>
            <person name="Zhou Y."/>
        </authorList>
    </citation>
    <scope>NUCLEOTIDE SEQUENCE</scope>
    <source>
        <strain evidence="3">CGMCC 1.15178</strain>
    </source>
</reference>
<organism evidence="3 4">
    <name type="scientific">Paenibacillus nasutitermitis</name>
    <dbReference type="NCBI Taxonomy" id="1652958"/>
    <lineage>
        <taxon>Bacteria</taxon>
        <taxon>Bacillati</taxon>
        <taxon>Bacillota</taxon>
        <taxon>Bacilli</taxon>
        <taxon>Bacillales</taxon>
        <taxon>Paenibacillaceae</taxon>
        <taxon>Paenibacillus</taxon>
    </lineage>
</organism>
<accession>A0A916YY87</accession>
<evidence type="ECO:0000256" key="2">
    <source>
        <dbReference type="SAM" id="MobiDB-lite"/>
    </source>
</evidence>
<proteinExistence type="predicted"/>
<dbReference type="AlphaFoldDB" id="A0A916YY87"/>
<dbReference type="InterPro" id="IPR019673">
    <property type="entry name" value="Spore_germination_GerPC"/>
</dbReference>
<feature type="compositionally biased region" description="Polar residues" evidence="2">
    <location>
        <begin position="126"/>
        <end position="140"/>
    </location>
</feature>
<dbReference type="EMBL" id="BMHP01000002">
    <property type="protein sequence ID" value="GGD65475.1"/>
    <property type="molecule type" value="Genomic_DNA"/>
</dbReference>
<keyword evidence="1" id="KW-0175">Coiled coil</keyword>
<sequence length="260" mass="29331">MQFFNEAPYPPGQAWMAWNERLHHLQCQLEEQQALINSLCKQVENLSERVKAAETRPQYHIDRMEYHFDQLKVEKLDGTLNIGMTPPGEEQLKEIGQLVVPAGPSHAHPESICTTSNEQGGAPNGQALSGSNQFPSSFASGSPDATMPGYPYPEIRREIDFYLNTRGPVILQQLEANYQTPLDPYHRRLILEDIRKQMGPRIQFYTNASMTKSGAASPCLPEMMEQLQTEVIQKTTRDIDTALQSYVRGLAAQTNPLMKE</sequence>
<reference evidence="3" key="1">
    <citation type="journal article" date="2014" name="Int. J. Syst. Evol. Microbiol.">
        <title>Complete genome sequence of Corynebacterium casei LMG S-19264T (=DSM 44701T), isolated from a smear-ripened cheese.</title>
        <authorList>
            <consortium name="US DOE Joint Genome Institute (JGI-PGF)"/>
            <person name="Walter F."/>
            <person name="Albersmeier A."/>
            <person name="Kalinowski J."/>
            <person name="Ruckert C."/>
        </authorList>
    </citation>
    <scope>NUCLEOTIDE SEQUENCE</scope>
    <source>
        <strain evidence="3">CGMCC 1.15178</strain>
    </source>
</reference>